<organism evidence="1 2">
    <name type="scientific">Methylomonas subterranea</name>
    <dbReference type="NCBI Taxonomy" id="2952225"/>
    <lineage>
        <taxon>Bacteria</taxon>
        <taxon>Pseudomonadati</taxon>
        <taxon>Pseudomonadota</taxon>
        <taxon>Gammaproteobacteria</taxon>
        <taxon>Methylococcales</taxon>
        <taxon>Methylococcaceae</taxon>
        <taxon>Methylomonas</taxon>
    </lineage>
</organism>
<evidence type="ECO:0000313" key="1">
    <source>
        <dbReference type="EMBL" id="MCQ8105690.1"/>
    </source>
</evidence>
<protein>
    <recommendedName>
        <fullName evidence="3">IclR-ED domain-containing protein</fullName>
    </recommendedName>
</protein>
<proteinExistence type="predicted"/>
<dbReference type="Proteomes" id="UP001524499">
    <property type="component" value="Unassembled WGS sequence"/>
</dbReference>
<sequence>MAAVFLELTRPYLQFDYSWIWRCVSVAKFDYDQHTLDEIHGIDANNRDCALSTIVEPVVGSLDNQGLFAVCCGAIVVYDAVGMKAPSNRFAVELVDVVEKTGRKLGIV</sequence>
<gene>
    <name evidence="1" type="ORF">NP590_16375</name>
</gene>
<keyword evidence="2" id="KW-1185">Reference proteome</keyword>
<name>A0ABT1TJR8_9GAMM</name>
<reference evidence="1 2" key="1">
    <citation type="submission" date="2022-07" db="EMBL/GenBank/DDBJ databases">
        <title>Methylomonas rivi sp. nov., Methylomonas rosea sp. nov., Methylomonas aureus sp. nov. and Methylomonas subterranea sp. nov., four novel methanotrophs isolated from a freshwater creek and the deep terrestrial subsurface.</title>
        <authorList>
            <person name="Abin C."/>
            <person name="Sankaranarayanan K."/>
            <person name="Garner C."/>
            <person name="Sindelar R."/>
            <person name="Kotary K."/>
            <person name="Garner R."/>
            <person name="Barclay S."/>
            <person name="Lawson P."/>
            <person name="Krumholz L."/>
        </authorList>
    </citation>
    <scope>NUCLEOTIDE SEQUENCE [LARGE SCALE GENOMIC DNA]</scope>
    <source>
        <strain evidence="1 2">SURF-2</strain>
    </source>
</reference>
<dbReference type="EMBL" id="JANIBJ010000035">
    <property type="protein sequence ID" value="MCQ8105690.1"/>
    <property type="molecule type" value="Genomic_DNA"/>
</dbReference>
<dbReference type="RefSeq" id="WP_256603707.1">
    <property type="nucleotide sequence ID" value="NZ_JANIBJ010000035.1"/>
</dbReference>
<evidence type="ECO:0000313" key="2">
    <source>
        <dbReference type="Proteomes" id="UP001524499"/>
    </source>
</evidence>
<evidence type="ECO:0008006" key="3">
    <source>
        <dbReference type="Google" id="ProtNLM"/>
    </source>
</evidence>
<accession>A0ABT1TJR8</accession>
<comment type="caution">
    <text evidence="1">The sequence shown here is derived from an EMBL/GenBank/DDBJ whole genome shotgun (WGS) entry which is preliminary data.</text>
</comment>